<dbReference type="InterPro" id="IPR006843">
    <property type="entry name" value="PAP/fibrillin_dom"/>
</dbReference>
<dbReference type="InterPro" id="IPR039633">
    <property type="entry name" value="PAP"/>
</dbReference>
<evidence type="ECO:0000256" key="5">
    <source>
        <dbReference type="SAM" id="MobiDB-lite"/>
    </source>
</evidence>
<evidence type="ECO:0000313" key="8">
    <source>
        <dbReference type="Proteomes" id="UP000712600"/>
    </source>
</evidence>
<feature type="region of interest" description="Disordered" evidence="5">
    <location>
        <begin position="1"/>
        <end position="21"/>
    </location>
</feature>
<evidence type="ECO:0000259" key="6">
    <source>
        <dbReference type="Pfam" id="PF04755"/>
    </source>
</evidence>
<evidence type="ECO:0000256" key="1">
    <source>
        <dbReference type="ARBA" id="ARBA00004229"/>
    </source>
</evidence>
<proteinExistence type="inferred from homology"/>
<comment type="caution">
    <text evidence="7">The sequence shown here is derived from an EMBL/GenBank/DDBJ whole genome shotgun (WGS) entry which is preliminary data.</text>
</comment>
<gene>
    <name evidence="7" type="ORF">F2Q69_00011213</name>
</gene>
<feature type="compositionally biased region" description="Basic residues" evidence="5">
    <location>
        <begin position="101"/>
        <end position="113"/>
    </location>
</feature>
<dbReference type="PANTHER" id="PTHR31906">
    <property type="entry name" value="PLASTID-LIPID-ASSOCIATED PROTEIN 4, CHLOROPLASTIC-RELATED"/>
    <property type="match status" value="1"/>
</dbReference>
<organism evidence="7 8">
    <name type="scientific">Brassica cretica</name>
    <name type="common">Mustard</name>
    <dbReference type="NCBI Taxonomy" id="69181"/>
    <lineage>
        <taxon>Eukaryota</taxon>
        <taxon>Viridiplantae</taxon>
        <taxon>Streptophyta</taxon>
        <taxon>Embryophyta</taxon>
        <taxon>Tracheophyta</taxon>
        <taxon>Spermatophyta</taxon>
        <taxon>Magnoliopsida</taxon>
        <taxon>eudicotyledons</taxon>
        <taxon>Gunneridae</taxon>
        <taxon>Pentapetalae</taxon>
        <taxon>rosids</taxon>
        <taxon>malvids</taxon>
        <taxon>Brassicales</taxon>
        <taxon>Brassicaceae</taxon>
        <taxon>Brassiceae</taxon>
        <taxon>Brassica</taxon>
    </lineage>
</organism>
<evidence type="ECO:0000256" key="3">
    <source>
        <dbReference type="ARBA" id="ARBA00022640"/>
    </source>
</evidence>
<evidence type="ECO:0000313" key="7">
    <source>
        <dbReference type="EMBL" id="KAF3552828.1"/>
    </source>
</evidence>
<comment type="subcellular location">
    <subcellularLocation>
        <location evidence="1">Plastid</location>
        <location evidence="1">Chloroplast</location>
    </subcellularLocation>
</comment>
<dbReference type="AlphaFoldDB" id="A0A8S9QNQ0"/>
<sequence length="425" mass="46396">MATLFTTTTSRPFSANPSKTFSPSLSLKPNALSFSLTHHRPPRPLRFSIHHCLGERTESQRSSPMATLFTTTTSRPFSANPSKTFSSSLSLKPNALSFSLTHHRPPRPLRFSKIRSSLPSESDSEPEGGYSITDEWGEQPVEPESQPDNAPSAVSDEWGEKSEPVPEESVTRFAESDPPTNEDEWEEREGGGDEGVDKTLELKRCLADTVYGTELGFRAGSEVRAEVLEIVNQLEALNPTQAPVENPELLDGNWVLLYTAFSELLPLLAAGSTPLLKVKSISQSIDTKNLSIDNSTTLSSPFADFSFSATASFEVRTPSRIEVSFKEGTLKPPEIKSSVDLPESVGVFGQEVNLSFLKQSLNPLQDVAANISRAISGQPPLKLPFPGNRGSSWLLTTYLDKDLRISRGDGGLFVLAREGSSLLEL</sequence>
<dbReference type="EMBL" id="QGKX02000996">
    <property type="protein sequence ID" value="KAF3552828.1"/>
    <property type="molecule type" value="Genomic_DNA"/>
</dbReference>
<reference evidence="7" key="1">
    <citation type="submission" date="2019-12" db="EMBL/GenBank/DDBJ databases">
        <title>Genome sequencing and annotation of Brassica cretica.</title>
        <authorList>
            <person name="Studholme D.J."/>
            <person name="Sarris P."/>
        </authorList>
    </citation>
    <scope>NUCLEOTIDE SEQUENCE</scope>
    <source>
        <strain evidence="7">PFS-109/04</strain>
        <tissue evidence="7">Leaf</tissue>
    </source>
</reference>
<feature type="compositionally biased region" description="Low complexity" evidence="5">
    <location>
        <begin position="116"/>
        <end position="131"/>
    </location>
</feature>
<protein>
    <recommendedName>
        <fullName evidence="6">Plastid lipid-associated protein/fibrillin conserved domain-containing protein</fullName>
    </recommendedName>
</protein>
<name>A0A8S9QNQ0_BRACR</name>
<dbReference type="Proteomes" id="UP000712600">
    <property type="component" value="Unassembled WGS sequence"/>
</dbReference>
<feature type="region of interest" description="Disordered" evidence="5">
    <location>
        <begin position="99"/>
        <end position="196"/>
    </location>
</feature>
<dbReference type="GO" id="GO:0009507">
    <property type="term" value="C:chloroplast"/>
    <property type="evidence" value="ECO:0007669"/>
    <property type="project" value="UniProtKB-SubCell"/>
</dbReference>
<keyword evidence="4" id="KW-0809">Transit peptide</keyword>
<evidence type="ECO:0000256" key="2">
    <source>
        <dbReference type="ARBA" id="ARBA00005845"/>
    </source>
</evidence>
<accession>A0A8S9QNQ0</accession>
<keyword evidence="3" id="KW-0934">Plastid</keyword>
<comment type="similarity">
    <text evidence="2">Belongs to the PAP/fibrillin family.</text>
</comment>
<dbReference type="Pfam" id="PF04755">
    <property type="entry name" value="PAP_fibrillin"/>
    <property type="match status" value="1"/>
</dbReference>
<feature type="domain" description="Plastid lipid-associated protein/fibrillin conserved" evidence="6">
    <location>
        <begin position="201"/>
        <end position="416"/>
    </location>
</feature>
<evidence type="ECO:0000256" key="4">
    <source>
        <dbReference type="ARBA" id="ARBA00022946"/>
    </source>
</evidence>